<dbReference type="GeneID" id="27687825"/>
<dbReference type="EMBL" id="KQ257456">
    <property type="protein sequence ID" value="KND00027.1"/>
    <property type="molecule type" value="Genomic_DNA"/>
</dbReference>
<accession>A0A0L0HG66</accession>
<keyword evidence="3" id="KW-1185">Reference proteome</keyword>
<dbReference type="STRING" id="645134.A0A0L0HG66"/>
<dbReference type="SUPFAM" id="SSF48371">
    <property type="entry name" value="ARM repeat"/>
    <property type="match status" value="1"/>
</dbReference>
<organism evidence="2 3">
    <name type="scientific">Spizellomyces punctatus (strain DAOM BR117)</name>
    <dbReference type="NCBI Taxonomy" id="645134"/>
    <lineage>
        <taxon>Eukaryota</taxon>
        <taxon>Fungi</taxon>
        <taxon>Fungi incertae sedis</taxon>
        <taxon>Chytridiomycota</taxon>
        <taxon>Chytridiomycota incertae sedis</taxon>
        <taxon>Chytridiomycetes</taxon>
        <taxon>Spizellomycetales</taxon>
        <taxon>Spizellomycetaceae</taxon>
        <taxon>Spizellomyces</taxon>
    </lineage>
</organism>
<dbReference type="eggNOG" id="KOG2259">
    <property type="taxonomic scope" value="Eukaryota"/>
</dbReference>
<dbReference type="OrthoDB" id="18190at2759"/>
<dbReference type="Pfam" id="PF24493">
    <property type="entry name" value="INTS4_8HBD"/>
    <property type="match status" value="1"/>
</dbReference>
<name>A0A0L0HG66_SPIPD</name>
<dbReference type="OMA" id="GNRHPDY"/>
<protein>
    <recommendedName>
        <fullName evidence="1">INTS4 8 helical bundle domain-containing protein</fullName>
    </recommendedName>
</protein>
<dbReference type="InterPro" id="IPR011989">
    <property type="entry name" value="ARM-like"/>
</dbReference>
<dbReference type="InterPro" id="IPR056235">
    <property type="entry name" value="INTS4_8HBD"/>
</dbReference>
<dbReference type="PANTHER" id="PTHR20938:SF0">
    <property type="entry name" value="INTEGRATOR COMPLEX SUBUNIT 4"/>
    <property type="match status" value="1"/>
</dbReference>
<dbReference type="VEuPathDB" id="FungiDB:SPPG_04373"/>
<dbReference type="PANTHER" id="PTHR20938">
    <property type="entry name" value="INTEGRATOR COMPLEX SUBUNIT 4"/>
    <property type="match status" value="1"/>
</dbReference>
<dbReference type="RefSeq" id="XP_016608066.1">
    <property type="nucleotide sequence ID" value="XM_016752613.1"/>
</dbReference>
<dbReference type="Proteomes" id="UP000053201">
    <property type="component" value="Unassembled WGS sequence"/>
</dbReference>
<gene>
    <name evidence="2" type="ORF">SPPG_04373</name>
</gene>
<feature type="domain" description="INTS4 8 helical bundle" evidence="1">
    <location>
        <begin position="542"/>
        <end position="639"/>
    </location>
</feature>
<dbReference type="InParanoid" id="A0A0L0HG66"/>
<evidence type="ECO:0000313" key="2">
    <source>
        <dbReference type="EMBL" id="KND00027.1"/>
    </source>
</evidence>
<dbReference type="AlphaFoldDB" id="A0A0L0HG66"/>
<proteinExistence type="predicted"/>
<dbReference type="Gene3D" id="1.25.10.10">
    <property type="entry name" value="Leucine-rich Repeat Variant"/>
    <property type="match status" value="2"/>
</dbReference>
<dbReference type="InterPro" id="IPR016024">
    <property type="entry name" value="ARM-type_fold"/>
</dbReference>
<evidence type="ECO:0000313" key="3">
    <source>
        <dbReference type="Proteomes" id="UP000053201"/>
    </source>
</evidence>
<evidence type="ECO:0000259" key="1">
    <source>
        <dbReference type="Pfam" id="PF24493"/>
    </source>
</evidence>
<reference evidence="2 3" key="1">
    <citation type="submission" date="2009-08" db="EMBL/GenBank/DDBJ databases">
        <title>The Genome Sequence of Spizellomyces punctatus strain DAOM BR117.</title>
        <authorList>
            <consortium name="The Broad Institute Genome Sequencing Platform"/>
            <person name="Russ C."/>
            <person name="Cuomo C."/>
            <person name="Shea T."/>
            <person name="Young S.K."/>
            <person name="Zeng Q."/>
            <person name="Koehrsen M."/>
            <person name="Haas B."/>
            <person name="Borodovsky M."/>
            <person name="Guigo R."/>
            <person name="Alvarado L."/>
            <person name="Berlin A."/>
            <person name="Bochicchio J."/>
            <person name="Borenstein D."/>
            <person name="Chapman S."/>
            <person name="Chen Z."/>
            <person name="Engels R."/>
            <person name="Freedman E."/>
            <person name="Gellesch M."/>
            <person name="Goldberg J."/>
            <person name="Griggs A."/>
            <person name="Gujja S."/>
            <person name="Heiman D."/>
            <person name="Hepburn T."/>
            <person name="Howarth C."/>
            <person name="Jen D."/>
            <person name="Larson L."/>
            <person name="Lewis B."/>
            <person name="Mehta T."/>
            <person name="Park D."/>
            <person name="Pearson M."/>
            <person name="Roberts A."/>
            <person name="Saif S."/>
            <person name="Shenoy N."/>
            <person name="Sisk P."/>
            <person name="Stolte C."/>
            <person name="Sykes S."/>
            <person name="Thomson T."/>
            <person name="Walk T."/>
            <person name="White J."/>
            <person name="Yandava C."/>
            <person name="Burger G."/>
            <person name="Gray M.W."/>
            <person name="Holland P.W.H."/>
            <person name="King N."/>
            <person name="Lang F.B.F."/>
            <person name="Roger A.J."/>
            <person name="Ruiz-Trillo I."/>
            <person name="Lander E."/>
            <person name="Nusbaum C."/>
        </authorList>
    </citation>
    <scope>NUCLEOTIDE SEQUENCE [LARGE SCALE GENOMIC DNA]</scope>
    <source>
        <strain evidence="2 3">DAOM BR117</strain>
    </source>
</reference>
<sequence length="819" mass="91454">MPSSTQTQGRRNVNWSKLLYRIARTHSSLSRPALLVLLHSLTSGKRLQTLDVHFLSQVLEVRDILLIPKDVRKRLVSALCMIWVDGDRRSQRACMQLLRVLCQISEMKRMDVDLESSVLLDVLVGGLSSGDAVVRRNALHGLAHLVIAGIRPSLDIQTALHCLRDDSSDVRLGAMHLVWALRASSLDLQATTRRGSTDQARLTREVFLSFCMMINDNCPVVRSKTCTYLGTSDRIDTLLLLQTLSKELMEVFDQGGFGRPSSGKTSSKSNQKKSAAKGLAGSTLAMDVTLSGAFVLGVEDQFAAVRNSAVDAVSDLVLVSTPFAQKSLEFLVDILNDETESVRLNAINSLRRMAHIQATTMDDSQIESMSLILRDADQTIRHAAHRLLGAVRVSSIETLRLVLSLLDQNLGRFPEDKLSLFQCAQEIGRGSAEMIDSLIAQLLNLDHRFLPKEVPLEDDTYMGHLIVVFSAYSTGMAKRKLPKTVLQQLPYLRAKFPLLAPHLQVPQSAPPEEKMREDNTLQSTLQSQLDSHAPLSDITTKLHTVLDTVTHFEAEGKSQIAQRLLTNFLRDLECLCKSETIDSGVVRFARDYVNCCISVLKIKESISIPHRRASIMELASRLLELTYRMQCMYVGLSRGCKGVLEILGVFARICWVVMRMTGWEDVEFRVDEFVKVLREQMAGLHRVMSMQDHVACDGLFQSIKGLQKVSSTQLLQHLLGIIQKFPLFRITVPVALRRCRAKFESPAEIPIGRGGLCRVDVEARIWNAVDTSLWGVEVILPSGTTLFRPLASEYRPCGPYRFRLRTSITVRVRDASEGG</sequence>